<evidence type="ECO:0000256" key="1">
    <source>
        <dbReference type="ARBA" id="ARBA00022574"/>
    </source>
</evidence>
<dbReference type="PROSITE" id="PS00678">
    <property type="entry name" value="WD_REPEATS_1"/>
    <property type="match status" value="3"/>
</dbReference>
<feature type="non-terminal residue" evidence="4">
    <location>
        <position position="1"/>
    </location>
</feature>
<accession>A0A6A5TUL6</accession>
<evidence type="ECO:0000256" key="2">
    <source>
        <dbReference type="ARBA" id="ARBA00022737"/>
    </source>
</evidence>
<dbReference type="InterPro" id="IPR020472">
    <property type="entry name" value="WD40_PAC1"/>
</dbReference>
<feature type="repeat" description="WD" evidence="3">
    <location>
        <begin position="442"/>
        <end position="483"/>
    </location>
</feature>
<dbReference type="Gene3D" id="2.130.10.10">
    <property type="entry name" value="YVTN repeat-like/Quinoprotein amine dehydrogenase"/>
    <property type="match status" value="2"/>
</dbReference>
<feature type="repeat" description="WD" evidence="3">
    <location>
        <begin position="484"/>
        <end position="525"/>
    </location>
</feature>
<dbReference type="OrthoDB" id="538223at2759"/>
<sequence>CVVDLPRLLDFIAQQSSASPRVKWIAGQGVRLSLELNAESVSAAVGVFIQQKVLRLSQDKKYDSKTREAVQHHLSTNADGTFLWVALVYQNLKEVPKRNVRKMLSAFPPGLDSLYKRMMQQLRSSDDADVCMEILAVAATVYRPTTLEELVALTGQLEDVADDPESIQEIIGHCGSFLTLRENTVYFVHQSAKDFLLAQASRDIFLSGQDAVHRVLAARSLQAMSATLKRDMYSLHELGYPIEQVELPRPDPLASSRYSCIYWVDHLCDWNPISSAANLVDLQDGGSVYEFLRQKYLIWLEALSLCKSMPKGVVSMAKLESLIHKRAGTSAILQLVRDARRFVMYHKGAIEYAPLQTYVSALVFSPRESLIRNLFQNEAPPWLTVKPAMMDEWGACLQTLEGHSDSVRSVAFSHDSTRIASASDDSTVKIWDASSGKHLQTLEGHSGWVWSVAFSHDSTRIALALYDSTVKIWDASSGKHLQTLKGHSGKVCSVAFSHDSTQIASASYDSTVKIWDASSGKHLQTLQVDRSLHDLSFDSTGYCLHTEIGAIVIGDPTAPNWTTAVTEPPPPQHQCTALSSDNTWITYDSKRVLWLPSEYRPLSSAVSGRVIGIGVGSGKVWICDVNL</sequence>
<protein>
    <submittedName>
        <fullName evidence="4">Uncharacterized protein</fullName>
    </submittedName>
</protein>
<organism evidence="4 5">
    <name type="scientific">Byssothecium circinans</name>
    <dbReference type="NCBI Taxonomy" id="147558"/>
    <lineage>
        <taxon>Eukaryota</taxon>
        <taxon>Fungi</taxon>
        <taxon>Dikarya</taxon>
        <taxon>Ascomycota</taxon>
        <taxon>Pezizomycotina</taxon>
        <taxon>Dothideomycetes</taxon>
        <taxon>Pleosporomycetidae</taxon>
        <taxon>Pleosporales</taxon>
        <taxon>Massarineae</taxon>
        <taxon>Massarinaceae</taxon>
        <taxon>Byssothecium</taxon>
    </lineage>
</organism>
<dbReference type="PRINTS" id="PR00320">
    <property type="entry name" value="GPROTEINBRPT"/>
</dbReference>
<name>A0A6A5TUL6_9PLEO</name>
<dbReference type="PROSITE" id="PS50294">
    <property type="entry name" value="WD_REPEATS_REGION"/>
    <property type="match status" value="3"/>
</dbReference>
<dbReference type="Pfam" id="PF00400">
    <property type="entry name" value="WD40"/>
    <property type="match status" value="3"/>
</dbReference>
<dbReference type="InterPro" id="IPR019775">
    <property type="entry name" value="WD40_repeat_CS"/>
</dbReference>
<dbReference type="PANTHER" id="PTHR19848:SF8">
    <property type="entry name" value="F-BOX AND WD REPEAT DOMAIN CONTAINING 7"/>
    <property type="match status" value="1"/>
</dbReference>
<dbReference type="PANTHER" id="PTHR19848">
    <property type="entry name" value="WD40 REPEAT PROTEIN"/>
    <property type="match status" value="1"/>
</dbReference>
<dbReference type="SUPFAM" id="SSF50978">
    <property type="entry name" value="WD40 repeat-like"/>
    <property type="match status" value="1"/>
</dbReference>
<keyword evidence="5" id="KW-1185">Reference proteome</keyword>
<dbReference type="PROSITE" id="PS50082">
    <property type="entry name" value="WD_REPEATS_2"/>
    <property type="match status" value="3"/>
</dbReference>
<dbReference type="InterPro" id="IPR015943">
    <property type="entry name" value="WD40/YVTN_repeat-like_dom_sf"/>
</dbReference>
<reference evidence="4" key="1">
    <citation type="journal article" date="2020" name="Stud. Mycol.">
        <title>101 Dothideomycetes genomes: a test case for predicting lifestyles and emergence of pathogens.</title>
        <authorList>
            <person name="Haridas S."/>
            <person name="Albert R."/>
            <person name="Binder M."/>
            <person name="Bloem J."/>
            <person name="Labutti K."/>
            <person name="Salamov A."/>
            <person name="Andreopoulos B."/>
            <person name="Baker S."/>
            <person name="Barry K."/>
            <person name="Bills G."/>
            <person name="Bluhm B."/>
            <person name="Cannon C."/>
            <person name="Castanera R."/>
            <person name="Culley D."/>
            <person name="Daum C."/>
            <person name="Ezra D."/>
            <person name="Gonzalez J."/>
            <person name="Henrissat B."/>
            <person name="Kuo A."/>
            <person name="Liang C."/>
            <person name="Lipzen A."/>
            <person name="Lutzoni F."/>
            <person name="Magnuson J."/>
            <person name="Mondo S."/>
            <person name="Nolan M."/>
            <person name="Ohm R."/>
            <person name="Pangilinan J."/>
            <person name="Park H.-J."/>
            <person name="Ramirez L."/>
            <person name="Alfaro M."/>
            <person name="Sun H."/>
            <person name="Tritt A."/>
            <person name="Yoshinaga Y."/>
            <person name="Zwiers L.-H."/>
            <person name="Turgeon B."/>
            <person name="Goodwin S."/>
            <person name="Spatafora J."/>
            <person name="Crous P."/>
            <person name="Grigoriev I."/>
        </authorList>
    </citation>
    <scope>NUCLEOTIDE SEQUENCE</scope>
    <source>
        <strain evidence="4">CBS 675.92</strain>
    </source>
</reference>
<evidence type="ECO:0000313" key="4">
    <source>
        <dbReference type="EMBL" id="KAF1952617.1"/>
    </source>
</evidence>
<evidence type="ECO:0000313" key="5">
    <source>
        <dbReference type="Proteomes" id="UP000800035"/>
    </source>
</evidence>
<dbReference type="EMBL" id="ML977009">
    <property type="protein sequence ID" value="KAF1952617.1"/>
    <property type="molecule type" value="Genomic_DNA"/>
</dbReference>
<dbReference type="Proteomes" id="UP000800035">
    <property type="component" value="Unassembled WGS sequence"/>
</dbReference>
<proteinExistence type="predicted"/>
<feature type="repeat" description="WD" evidence="3">
    <location>
        <begin position="400"/>
        <end position="441"/>
    </location>
</feature>
<dbReference type="CDD" id="cd00200">
    <property type="entry name" value="WD40"/>
    <property type="match status" value="1"/>
</dbReference>
<evidence type="ECO:0000256" key="3">
    <source>
        <dbReference type="PROSITE-ProRule" id="PRU00221"/>
    </source>
</evidence>
<dbReference type="InterPro" id="IPR036322">
    <property type="entry name" value="WD40_repeat_dom_sf"/>
</dbReference>
<keyword evidence="1 3" id="KW-0853">WD repeat</keyword>
<keyword evidence="2" id="KW-0677">Repeat</keyword>
<dbReference type="AlphaFoldDB" id="A0A6A5TUL6"/>
<gene>
    <name evidence="4" type="ORF">CC80DRAFT_422011</name>
</gene>
<dbReference type="InterPro" id="IPR001680">
    <property type="entry name" value="WD40_rpt"/>
</dbReference>
<dbReference type="SMART" id="SM00320">
    <property type="entry name" value="WD40"/>
    <property type="match status" value="3"/>
</dbReference>